<comment type="caution">
    <text evidence="1">The sequence shown here is derived from an EMBL/GenBank/DDBJ whole genome shotgun (WGS) entry which is preliminary data.</text>
</comment>
<keyword evidence="2" id="KW-1185">Reference proteome</keyword>
<reference evidence="1 2" key="1">
    <citation type="submission" date="2021-03" db="EMBL/GenBank/DDBJ databases">
        <title>Genomic Encyclopedia of Type Strains, Phase IV (KMG-IV): sequencing the most valuable type-strain genomes for metagenomic binning, comparative biology and taxonomic classification.</title>
        <authorList>
            <person name="Goeker M."/>
        </authorList>
    </citation>
    <scope>NUCLEOTIDE SEQUENCE [LARGE SCALE GENOMIC DNA]</scope>
    <source>
        <strain evidence="1 2">DSM 26048</strain>
    </source>
</reference>
<evidence type="ECO:0000313" key="1">
    <source>
        <dbReference type="EMBL" id="MBP1993659.1"/>
    </source>
</evidence>
<dbReference type="RefSeq" id="WP_209975542.1">
    <property type="nucleotide sequence ID" value="NZ_JAGGLB010000020.1"/>
</dbReference>
<proteinExistence type="predicted"/>
<evidence type="ECO:0000313" key="2">
    <source>
        <dbReference type="Proteomes" id="UP001519287"/>
    </source>
</evidence>
<sequence>MNSRMACWATISALGEPVAPGSQLSRALEYETEQNNTVADLRGLGLNEDWENPALKTKVQLT</sequence>
<organism evidence="1 2">
    <name type="scientific">Paenibacillus eucommiae</name>
    <dbReference type="NCBI Taxonomy" id="1355755"/>
    <lineage>
        <taxon>Bacteria</taxon>
        <taxon>Bacillati</taxon>
        <taxon>Bacillota</taxon>
        <taxon>Bacilli</taxon>
        <taxon>Bacillales</taxon>
        <taxon>Paenibacillaceae</taxon>
        <taxon>Paenibacillus</taxon>
    </lineage>
</organism>
<gene>
    <name evidence="1" type="ORF">J2Z66_005285</name>
</gene>
<dbReference type="EMBL" id="JAGGLB010000020">
    <property type="protein sequence ID" value="MBP1993659.1"/>
    <property type="molecule type" value="Genomic_DNA"/>
</dbReference>
<name>A0ABS4J4D6_9BACL</name>
<dbReference type="Proteomes" id="UP001519287">
    <property type="component" value="Unassembled WGS sequence"/>
</dbReference>
<protein>
    <submittedName>
        <fullName evidence="1">Uncharacterized protein</fullName>
    </submittedName>
</protein>
<accession>A0ABS4J4D6</accession>